<evidence type="ECO:0000313" key="1">
    <source>
        <dbReference type="EMBL" id="OLP85930.1"/>
    </source>
</evidence>
<dbReference type="InterPro" id="IPR001242">
    <property type="entry name" value="Condensation_dom"/>
</dbReference>
<evidence type="ECO:0000313" key="2">
    <source>
        <dbReference type="Proteomes" id="UP000186817"/>
    </source>
</evidence>
<dbReference type="EMBL" id="LSRX01000948">
    <property type="protein sequence ID" value="OLP85930.1"/>
    <property type="molecule type" value="Genomic_DNA"/>
</dbReference>
<name>A0A1Q9CSP3_SYMMI</name>
<dbReference type="GO" id="GO:0003824">
    <property type="term" value="F:catalytic activity"/>
    <property type="evidence" value="ECO:0007669"/>
    <property type="project" value="InterPro"/>
</dbReference>
<proteinExistence type="predicted"/>
<dbReference type="Gene3D" id="3.30.559.30">
    <property type="entry name" value="Nonribosomal peptide synthetase, condensation domain"/>
    <property type="match status" value="1"/>
</dbReference>
<keyword evidence="2" id="KW-1185">Reference proteome</keyword>
<gene>
    <name evidence="1" type="primary">bacA</name>
    <name evidence="1" type="ORF">AK812_SmicGene33022</name>
</gene>
<dbReference type="SUPFAM" id="SSF52777">
    <property type="entry name" value="CoA-dependent acyltransferases"/>
    <property type="match status" value="2"/>
</dbReference>
<protein>
    <submittedName>
        <fullName evidence="1">Bacitracin synthase 1</fullName>
    </submittedName>
</protein>
<dbReference type="Gene3D" id="3.30.559.10">
    <property type="entry name" value="Chloramphenicol acetyltransferase-like domain"/>
    <property type="match status" value="1"/>
</dbReference>
<accession>A0A1Q9CSP3</accession>
<dbReference type="InterPro" id="IPR023213">
    <property type="entry name" value="CAT-like_dom_sf"/>
</dbReference>
<reference evidence="1 2" key="1">
    <citation type="submission" date="2016-02" db="EMBL/GenBank/DDBJ databases">
        <title>Genome analysis of coral dinoflagellate symbionts highlights evolutionary adaptations to a symbiotic lifestyle.</title>
        <authorList>
            <person name="Aranda M."/>
            <person name="Li Y."/>
            <person name="Liew Y.J."/>
            <person name="Baumgarten S."/>
            <person name="Simakov O."/>
            <person name="Wilson M."/>
            <person name="Piel J."/>
            <person name="Ashoor H."/>
            <person name="Bougouffa S."/>
            <person name="Bajic V.B."/>
            <person name="Ryu T."/>
            <person name="Ravasi T."/>
            <person name="Bayer T."/>
            <person name="Micklem G."/>
            <person name="Kim H."/>
            <person name="Bhak J."/>
            <person name="Lajeunesse T.C."/>
            <person name="Voolstra C.R."/>
        </authorList>
    </citation>
    <scope>NUCLEOTIDE SEQUENCE [LARGE SCALE GENOMIC DNA]</scope>
    <source>
        <strain evidence="1 2">CCMP2467</strain>
    </source>
</reference>
<organism evidence="1 2">
    <name type="scientific">Symbiodinium microadriaticum</name>
    <name type="common">Dinoflagellate</name>
    <name type="synonym">Zooxanthella microadriatica</name>
    <dbReference type="NCBI Taxonomy" id="2951"/>
    <lineage>
        <taxon>Eukaryota</taxon>
        <taxon>Sar</taxon>
        <taxon>Alveolata</taxon>
        <taxon>Dinophyceae</taxon>
        <taxon>Suessiales</taxon>
        <taxon>Symbiodiniaceae</taxon>
        <taxon>Symbiodinium</taxon>
    </lineage>
</organism>
<dbReference type="AlphaFoldDB" id="A0A1Q9CSP3"/>
<dbReference type="Pfam" id="PF00668">
    <property type="entry name" value="Condensation"/>
    <property type="match status" value="1"/>
</dbReference>
<dbReference type="Proteomes" id="UP000186817">
    <property type="component" value="Unassembled WGS sequence"/>
</dbReference>
<dbReference type="OrthoDB" id="418847at2759"/>
<comment type="caution">
    <text evidence="1">The sequence shown here is derived from an EMBL/GenBank/DDBJ whole genome shotgun (WGS) entry which is preliminary data.</text>
</comment>
<sequence>MKNTKSLEQARVTRVIFLPNISLSLISVNGTEFQHLVSNVSSDVTLAGISSIHAGSGVGTSVAVALSVLGWARDNPNPFVPFGAEILFPILSDAGVRLQLVLDHMFDNELGASPVQRTPVDRTVACEAHELEIYGQKNESFARRRVGESNGDGSKTSYSYGFVLPDEVLDRSYGGKGEALRRRVSKVAIALTKEEGGGESCWYSHGEATLASYSSSSKGKGKKGGSQALHKGAGAPHKGKGKDAKGKQGVLNPLVFMSLGGSHPDELYSEAKAAKQRGDTPLAIELLFTAIQIDATMGPQFSSQSSSKRASKDLEKWALTNERAIGKSLAIFERVNRRLGLSMESGSEDWEEGFSDDLMDFDSDCEEEVIFLRPDGTTESKSVAWCLDNDFFEVEPGLWSGPWYEKAMQPEGTSSASRGGEAAPSLDALSLYTRAELMEARDKARQIQVGLEKSRDEAIFTNDYMKMESELQLMQAREYAAKRHSQSQKKLQQLRQVVARGVEALNTGDLDVHEQVLTALLSDFKEDADAFLVAKTSCYVDSVEPGSPIDYVCRLLGQHTRLTKTLLTDVLDLAGYWSDVPFCRTLLVRQGLLQLVGEVLDAWPISEENSAGIRLKALEALPQVIVHRDSHTQAVSSECVALLRGLADSACQAEQPAHQFYALSIAANGLGNPGTGDLARALVKQGLLGPAILLEHAGGEMETIVTWDPGGSTPPFDVTTVTSMTRAEAGTGEDISVSSGSKQIRLLLALIPNLPDLMLMNSQEILDVWPEAENRTDLPLSHGAVADMNEMQLSYLLGRETPSYGGCQIYTELDWPGEKCLDLLKLEEAVKHVVRKEPLLRAMYRREDKREVWVQEIRKDLDWHLKLEDDPDVARMIWSRPLPSDRFWALGASKPEGKVRLHLAVDMTFLDATSWWMVFRKVAAAYDAGLSVAIQQLEPSDNDFFEYCNRRNLHDLKGEDEWKVRLASFPLGPELSWCKRLGQGQVEAFGRLSSCLPCSTWLAMKKVAQNYGVTSTNLVLTYFQDALAFNSRCSSFTLTATVSRRPPECRGLGEFTNVALLPCDEEVLRKDRKSRAQEVKQHLLQQLQLDQVSGMHVMRLWRQLRHEELLLPVVVTSLLDVVEPVRVGGQVPSLNYQCTQTPTVRLDIQVYESCQGLQINFDFDKRWLSEDVVKQLQRSFEEVVS</sequence>